<evidence type="ECO:0000313" key="3">
    <source>
        <dbReference type="Proteomes" id="UP000008068"/>
    </source>
</evidence>
<feature type="region of interest" description="Disordered" evidence="1">
    <location>
        <begin position="474"/>
        <end position="497"/>
    </location>
</feature>
<dbReference type="eggNOG" id="ENOG502TKG6">
    <property type="taxonomic scope" value="Eukaryota"/>
</dbReference>
<sequence length="689" mass="75895">MQLKLVDSYDTDFDDEVNTVLDAVLTEIVEAEKTRSQSVNSCTEKSARKRALSESSKCIQSPAKRRPTTPITTVTVNVECGAPLALEEIIQTPVNTNETIEQVEAEPIARSFEDSIESQTPTIKTVAENILPPQDQTIEQVGAEPIARPFEDSIESQTPNIKTVAENILPPQEQTVEQVEAEPITRSFENTTVGAYLQLNIRGQLLRALSKKRVDEYKKLSVKDMFGHESHTNPIILRCTENPKCVLAIETNHRTCSLRDRQLSLEEQAHSIRLEIYTCSQTMFEKTWKLAPTLRYDEVFHKGSVSQAPEISKLPKPIQKLLLTISKNTSLLEKSLHTLFDEYKLQSSYFMSVLSHEQYTSFRVNSRERNAFYDSLCKEGLFASRSDSEKETICLATCLMAPQTRVQAVKAIETDKMPKTKRAHLAILSASVRNDFKTACLLQEYLEPASTLTQTILLARLETIGKSEIATKKSFSGDGQSPSTVTTISSPSASVTTDPAPTIAEALNTQFGAASGDDVCDEISHHQADNHDSLPATSSEPMHQESREGGIPSRAVVMDMLSGCVQIRGSVGDVPDNSVLFCIREAPDATVVNQKNLTIVCVAPSTATQTNLADVVSKVKGLAILKGSVVSGKGVFPVMLRGSLVSEEVSATIFSTLFGLINEMCDDGNKTTRLRRKCFTTVYSVPEYL</sequence>
<evidence type="ECO:0000313" key="2">
    <source>
        <dbReference type="EMBL" id="EGT42435.1"/>
    </source>
</evidence>
<gene>
    <name evidence="2" type="ORF">CAEBREN_24521</name>
</gene>
<accession>G0MSF9</accession>
<protein>
    <submittedName>
        <fullName evidence="2">Uncharacterized protein</fullName>
    </submittedName>
</protein>
<evidence type="ECO:0000256" key="1">
    <source>
        <dbReference type="SAM" id="MobiDB-lite"/>
    </source>
</evidence>
<feature type="compositionally biased region" description="Low complexity" evidence="1">
    <location>
        <begin position="481"/>
        <end position="497"/>
    </location>
</feature>
<feature type="region of interest" description="Disordered" evidence="1">
    <location>
        <begin position="528"/>
        <end position="547"/>
    </location>
</feature>
<dbReference type="HOGENOM" id="CLU_399696_0_0_1"/>
<dbReference type="EMBL" id="GL379809">
    <property type="protein sequence ID" value="EGT42435.1"/>
    <property type="molecule type" value="Genomic_DNA"/>
</dbReference>
<name>G0MSF9_CAEBE</name>
<dbReference type="Proteomes" id="UP000008068">
    <property type="component" value="Unassembled WGS sequence"/>
</dbReference>
<proteinExistence type="predicted"/>
<reference evidence="3" key="1">
    <citation type="submission" date="2011-07" db="EMBL/GenBank/DDBJ databases">
        <authorList>
            <consortium name="Caenorhabditis brenneri Sequencing and Analysis Consortium"/>
            <person name="Wilson R.K."/>
        </authorList>
    </citation>
    <scope>NUCLEOTIDE SEQUENCE [LARGE SCALE GENOMIC DNA]</scope>
    <source>
        <strain evidence="3">PB2801</strain>
    </source>
</reference>
<keyword evidence="3" id="KW-1185">Reference proteome</keyword>
<dbReference type="AlphaFoldDB" id="G0MSF9"/>
<dbReference type="InParanoid" id="G0MSF9"/>
<organism evidence="3">
    <name type="scientific">Caenorhabditis brenneri</name>
    <name type="common">Nematode worm</name>
    <dbReference type="NCBI Taxonomy" id="135651"/>
    <lineage>
        <taxon>Eukaryota</taxon>
        <taxon>Metazoa</taxon>
        <taxon>Ecdysozoa</taxon>
        <taxon>Nematoda</taxon>
        <taxon>Chromadorea</taxon>
        <taxon>Rhabditida</taxon>
        <taxon>Rhabditina</taxon>
        <taxon>Rhabditomorpha</taxon>
        <taxon>Rhabditoidea</taxon>
        <taxon>Rhabditidae</taxon>
        <taxon>Peloderinae</taxon>
        <taxon>Caenorhabditis</taxon>
    </lineage>
</organism>